<organism evidence="2 3">
    <name type="scientific">Enterovirga aerilata</name>
    <dbReference type="NCBI Taxonomy" id="2730920"/>
    <lineage>
        <taxon>Bacteria</taxon>
        <taxon>Pseudomonadati</taxon>
        <taxon>Pseudomonadota</taxon>
        <taxon>Alphaproteobacteria</taxon>
        <taxon>Hyphomicrobiales</taxon>
        <taxon>Methylobacteriaceae</taxon>
        <taxon>Enterovirga</taxon>
    </lineage>
</organism>
<keyword evidence="1" id="KW-1133">Transmembrane helix</keyword>
<reference evidence="2 3" key="1">
    <citation type="submission" date="2020-04" db="EMBL/GenBank/DDBJ databases">
        <title>Enterovirga sp. isolate from soil.</title>
        <authorList>
            <person name="Chea S."/>
            <person name="Kim D.-U."/>
        </authorList>
    </citation>
    <scope>NUCLEOTIDE SEQUENCE [LARGE SCALE GENOMIC DNA]</scope>
    <source>
        <strain evidence="2 3">DB1703</strain>
    </source>
</reference>
<protein>
    <submittedName>
        <fullName evidence="2">Uncharacterized protein</fullName>
    </submittedName>
</protein>
<dbReference type="AlphaFoldDB" id="A0A849I459"/>
<proteinExistence type="predicted"/>
<evidence type="ECO:0000313" key="2">
    <source>
        <dbReference type="EMBL" id="NNM72121.1"/>
    </source>
</evidence>
<feature type="transmembrane region" description="Helical" evidence="1">
    <location>
        <begin position="30"/>
        <end position="55"/>
    </location>
</feature>
<keyword evidence="3" id="KW-1185">Reference proteome</keyword>
<name>A0A849I459_9HYPH</name>
<sequence length="156" mass="17217">MEFAKQVDAKIKECGENASRYRKKASRASGYARLIDVAIALLGVLGSANAVTLFLQHWADLESFLKSYVGLALTLGHREQLMSALASAPVFLISLKRFLGLPSKAEDYSRKASGYQRYENVFSNYRRVIGEAPPSDQVRALFNSDVASFEGFETAV</sequence>
<feature type="transmembrane region" description="Helical" evidence="1">
    <location>
        <begin position="81"/>
        <end position="99"/>
    </location>
</feature>
<accession>A0A849I459</accession>
<dbReference type="Proteomes" id="UP000564885">
    <property type="component" value="Unassembled WGS sequence"/>
</dbReference>
<keyword evidence="1" id="KW-0812">Transmembrane</keyword>
<dbReference type="EMBL" id="JABEPP010000002">
    <property type="protein sequence ID" value="NNM72121.1"/>
    <property type="molecule type" value="Genomic_DNA"/>
</dbReference>
<keyword evidence="1" id="KW-0472">Membrane</keyword>
<evidence type="ECO:0000313" key="3">
    <source>
        <dbReference type="Proteomes" id="UP000564885"/>
    </source>
</evidence>
<comment type="caution">
    <text evidence="2">The sequence shown here is derived from an EMBL/GenBank/DDBJ whole genome shotgun (WGS) entry which is preliminary data.</text>
</comment>
<dbReference type="RefSeq" id="WP_171217622.1">
    <property type="nucleotide sequence ID" value="NZ_JABEPP010000002.1"/>
</dbReference>
<gene>
    <name evidence="2" type="ORF">HJG44_06895</name>
</gene>
<evidence type="ECO:0000256" key="1">
    <source>
        <dbReference type="SAM" id="Phobius"/>
    </source>
</evidence>